<dbReference type="RefSeq" id="WP_089053118.1">
    <property type="nucleotide sequence ID" value="NZ_MUHA01000006.1"/>
</dbReference>
<comment type="caution">
    <text evidence="1">The sequence shown here is derived from an EMBL/GenBank/DDBJ whole genome shotgun (WGS) entry which is preliminary data.</text>
</comment>
<accession>A0A226I620</accession>
<dbReference type="Proteomes" id="UP000198336">
    <property type="component" value="Unassembled WGS sequence"/>
</dbReference>
<sequence length="104" mass="12007">METTAFNLEKAQTVEKAVCEVFQCDIYDIVCLRDTFFKKVVVYLLVKIYGVNKRNIGIKYKIAYLYVPTVVLEMEHMEKVVPGFAEKINKVYGSINCEKETHCA</sequence>
<evidence type="ECO:0000313" key="2">
    <source>
        <dbReference type="Proteomes" id="UP000198336"/>
    </source>
</evidence>
<protein>
    <submittedName>
        <fullName evidence="1">Uncharacterized protein</fullName>
    </submittedName>
</protein>
<keyword evidence="2" id="KW-1185">Reference proteome</keyword>
<organism evidence="1 2">
    <name type="scientific">Flavobacterium oncorhynchi</name>
    <dbReference type="NCBI Taxonomy" id="728056"/>
    <lineage>
        <taxon>Bacteria</taxon>
        <taxon>Pseudomonadati</taxon>
        <taxon>Bacteroidota</taxon>
        <taxon>Flavobacteriia</taxon>
        <taxon>Flavobacteriales</taxon>
        <taxon>Flavobacteriaceae</taxon>
        <taxon>Flavobacterium</taxon>
    </lineage>
</organism>
<proteinExistence type="predicted"/>
<gene>
    <name evidence="1" type="ORF">B0A75_04605</name>
</gene>
<dbReference type="EMBL" id="MUHA01000006">
    <property type="protein sequence ID" value="OXB01726.1"/>
    <property type="molecule type" value="Genomic_DNA"/>
</dbReference>
<evidence type="ECO:0000313" key="1">
    <source>
        <dbReference type="EMBL" id="OXB01726.1"/>
    </source>
</evidence>
<name>A0A226I620_9FLAO</name>
<reference evidence="1 2" key="1">
    <citation type="submission" date="2016-11" db="EMBL/GenBank/DDBJ databases">
        <title>Whole genomes of Flavobacteriaceae.</title>
        <authorList>
            <person name="Stine C."/>
            <person name="Li C."/>
            <person name="Tadesse D."/>
        </authorList>
    </citation>
    <scope>NUCLEOTIDE SEQUENCE [LARGE SCALE GENOMIC DNA]</scope>
    <source>
        <strain evidence="1 2">CCUG 59446</strain>
    </source>
</reference>
<dbReference type="AlphaFoldDB" id="A0A226I620"/>